<feature type="active site" description="Tele-AMP-histidine intermediate" evidence="1">
    <location>
        <position position="102"/>
    </location>
</feature>
<evidence type="ECO:0000256" key="2">
    <source>
        <dbReference type="PIRSR" id="PIRSR601310-3"/>
    </source>
</evidence>
<dbReference type="CDD" id="cd01277">
    <property type="entry name" value="HINT_subgroup"/>
    <property type="match status" value="1"/>
</dbReference>
<feature type="domain" description="HIT" evidence="4">
    <location>
        <begin position="8"/>
        <end position="119"/>
    </location>
</feature>
<dbReference type="PRINTS" id="PR00332">
    <property type="entry name" value="HISTRIAD"/>
</dbReference>
<dbReference type="InterPro" id="IPR001310">
    <property type="entry name" value="Histidine_triad_HIT"/>
</dbReference>
<dbReference type="GO" id="GO:0009117">
    <property type="term" value="P:nucleotide metabolic process"/>
    <property type="evidence" value="ECO:0007669"/>
    <property type="project" value="TreeGrafter"/>
</dbReference>
<evidence type="ECO:0000313" key="5">
    <source>
        <dbReference type="EMBL" id="AVX04438.1"/>
    </source>
</evidence>
<proteinExistence type="predicted"/>
<dbReference type="Proteomes" id="UP000258927">
    <property type="component" value="Chromosome"/>
</dbReference>
<evidence type="ECO:0000256" key="3">
    <source>
        <dbReference type="PROSITE-ProRule" id="PRU00464"/>
    </source>
</evidence>
<dbReference type="STRING" id="1122213.GCA_000423365_02214"/>
<dbReference type="GO" id="GO:0003824">
    <property type="term" value="F:catalytic activity"/>
    <property type="evidence" value="ECO:0007669"/>
    <property type="project" value="InterPro"/>
</dbReference>
<organism evidence="5 6">
    <name type="scientific">Maritalea myrionectae</name>
    <dbReference type="NCBI Taxonomy" id="454601"/>
    <lineage>
        <taxon>Bacteria</taxon>
        <taxon>Pseudomonadati</taxon>
        <taxon>Pseudomonadota</taxon>
        <taxon>Alphaproteobacteria</taxon>
        <taxon>Hyphomicrobiales</taxon>
        <taxon>Devosiaceae</taxon>
        <taxon>Maritalea</taxon>
    </lineage>
</organism>
<evidence type="ECO:0000256" key="1">
    <source>
        <dbReference type="PIRSR" id="PIRSR601310-1"/>
    </source>
</evidence>
<feature type="short sequence motif" description="Histidine triad motif" evidence="2 3">
    <location>
        <begin position="100"/>
        <end position="104"/>
    </location>
</feature>
<gene>
    <name evidence="5" type="ORF">MXMO3_01914</name>
</gene>
<dbReference type="Gene3D" id="3.30.428.10">
    <property type="entry name" value="HIT-like"/>
    <property type="match status" value="1"/>
</dbReference>
<dbReference type="PROSITE" id="PS51084">
    <property type="entry name" value="HIT_2"/>
    <property type="match status" value="1"/>
</dbReference>
<evidence type="ECO:0000313" key="6">
    <source>
        <dbReference type="Proteomes" id="UP000258927"/>
    </source>
</evidence>
<name>A0A2R4MEG8_9HYPH</name>
<dbReference type="KEGG" id="mmyr:MXMO3_01914"/>
<dbReference type="InterPro" id="IPR039384">
    <property type="entry name" value="HINT"/>
</dbReference>
<dbReference type="RefSeq" id="WP_425462118.1">
    <property type="nucleotide sequence ID" value="NZ_CP021330.1"/>
</dbReference>
<accession>A0A2R4MEG8</accession>
<dbReference type="InterPro" id="IPR011146">
    <property type="entry name" value="HIT-like"/>
</dbReference>
<dbReference type="SUPFAM" id="SSF54197">
    <property type="entry name" value="HIT-like"/>
    <property type="match status" value="1"/>
</dbReference>
<reference evidence="5 6" key="1">
    <citation type="submission" date="2017-05" db="EMBL/GenBank/DDBJ databases">
        <title>Genome Analysis of Maritalea myrionectae HL2708#5.</title>
        <authorList>
            <consortium name="Cotde Inc.-PKNU"/>
            <person name="Jang D."/>
            <person name="Oh H.-M."/>
        </authorList>
    </citation>
    <scope>NUCLEOTIDE SEQUENCE [LARGE SCALE GENOMIC DNA]</scope>
    <source>
        <strain evidence="5 6">HL2708#5</strain>
    </source>
</reference>
<dbReference type="AlphaFoldDB" id="A0A2R4MEG8"/>
<dbReference type="PANTHER" id="PTHR46648:SF1">
    <property type="entry name" value="ADENOSINE 5'-MONOPHOSPHORAMIDASE HNT1"/>
    <property type="match status" value="1"/>
</dbReference>
<protein>
    <submittedName>
        <fullName evidence="5">Putative 13.2 kDa HIT-like protein in hisE 3'region</fullName>
    </submittedName>
</protein>
<keyword evidence="6" id="KW-1185">Reference proteome</keyword>
<dbReference type="EMBL" id="CP021330">
    <property type="protein sequence ID" value="AVX04438.1"/>
    <property type="molecule type" value="Genomic_DNA"/>
</dbReference>
<evidence type="ECO:0000259" key="4">
    <source>
        <dbReference type="PROSITE" id="PS51084"/>
    </source>
</evidence>
<sequence length="138" mass="15200">MSYDPDNIFTKIIAGDIPSHKVYEDDVCISIMDIMPEAPGHVLVVPKKGTRNLLDADPEMLAEVIKRVQKIGKAVKQAMDADGILLRQSSEESAGQTVYHLHFHLIPCHDNVKRKDHVSGTTANDELAANCEKIKAAL</sequence>
<dbReference type="InterPro" id="IPR036265">
    <property type="entry name" value="HIT-like_sf"/>
</dbReference>
<dbReference type="Pfam" id="PF01230">
    <property type="entry name" value="HIT"/>
    <property type="match status" value="1"/>
</dbReference>
<dbReference type="PANTHER" id="PTHR46648">
    <property type="entry name" value="HIT FAMILY PROTEIN 1"/>
    <property type="match status" value="1"/>
</dbReference>